<sequence precursor="true">MKRQDLCIAFALLSLLAVPAQAQDIYKCDLDGRITYSNVPSKNCRKIMLDPVNLAPANKAAPKASTSTPTPGSFPKVDDQTQKSRDTDRRRILESELTAEQANADQAKKELAEQEATVLPNERMQGGAISGGKVQERLQPYKDKVALHQRNVEAIRKEISNLR</sequence>
<gene>
    <name evidence="5" type="ordered locus">CAP2UW1_0247</name>
</gene>
<feature type="compositionally biased region" description="Low complexity" evidence="2">
    <location>
        <begin position="58"/>
        <end position="68"/>
    </location>
</feature>
<dbReference type="Pfam" id="PF13511">
    <property type="entry name" value="DUF4124"/>
    <property type="match status" value="1"/>
</dbReference>
<dbReference type="KEGG" id="app:CAP2UW1_0247"/>
<organism evidence="5">
    <name type="scientific">Accumulibacter regalis</name>
    <dbReference type="NCBI Taxonomy" id="522306"/>
    <lineage>
        <taxon>Bacteria</taxon>
        <taxon>Pseudomonadati</taxon>
        <taxon>Pseudomonadota</taxon>
        <taxon>Betaproteobacteria</taxon>
        <taxon>Candidatus Accumulibacter</taxon>
    </lineage>
</organism>
<reference evidence="5" key="2">
    <citation type="submission" date="2009-09" db="EMBL/GenBank/DDBJ databases">
        <title>Complete sequence of chromosome of Candidatus Accumulibacter phosphatis clade IIA str. UW-1.</title>
        <authorList>
            <consortium name="US DOE Joint Genome Institute"/>
            <person name="Martin H.G."/>
            <person name="Ivanova N."/>
            <person name="Kunin V."/>
            <person name="Warnecke F."/>
            <person name="Barry K."/>
            <person name="He S."/>
            <person name="Salamov A."/>
            <person name="Szeto E."/>
            <person name="Dalin E."/>
            <person name="Pangilinan J.L."/>
            <person name="Lapidus A."/>
            <person name="Lowry S."/>
            <person name="Kyrpides N.C."/>
            <person name="McMahon K.D."/>
            <person name="Hugenholtz P."/>
        </authorList>
    </citation>
    <scope>NUCLEOTIDE SEQUENCE [LARGE SCALE GENOMIC DNA]</scope>
    <source>
        <strain evidence="5">UW-1</strain>
    </source>
</reference>
<feature type="chain" id="PRO_5002983589" description="DUF4124 domain-containing protein" evidence="3">
    <location>
        <begin position="23"/>
        <end position="163"/>
    </location>
</feature>
<evidence type="ECO:0000256" key="2">
    <source>
        <dbReference type="SAM" id="MobiDB-lite"/>
    </source>
</evidence>
<dbReference type="HOGENOM" id="CLU_099362_2_0_4"/>
<feature type="domain" description="DUF4124" evidence="4">
    <location>
        <begin position="12"/>
        <end position="63"/>
    </location>
</feature>
<keyword evidence="1" id="KW-0175">Coiled coil</keyword>
<dbReference type="eggNOG" id="ENOG5032QZV">
    <property type="taxonomic scope" value="Bacteria"/>
</dbReference>
<dbReference type="STRING" id="522306.CAP2UW1_0247"/>
<feature type="coiled-coil region" evidence="1">
    <location>
        <begin position="90"/>
        <end position="117"/>
    </location>
</feature>
<dbReference type="OrthoDB" id="5298561at2"/>
<name>C7RJP0_ACCRE</name>
<keyword evidence="3" id="KW-0732">Signal</keyword>
<feature type="signal peptide" evidence="3">
    <location>
        <begin position="1"/>
        <end position="22"/>
    </location>
</feature>
<feature type="compositionally biased region" description="Basic and acidic residues" evidence="2">
    <location>
        <begin position="76"/>
        <end position="89"/>
    </location>
</feature>
<reference evidence="5" key="1">
    <citation type="submission" date="2009-08" db="EMBL/GenBank/DDBJ databases">
        <authorList>
            <consortium name="US DOE Joint Genome Institute"/>
            <person name="Lucas S."/>
            <person name="Copeland A."/>
            <person name="Lapidus A."/>
            <person name="Glavina del Rio T."/>
            <person name="Dalin E."/>
            <person name="Tice H."/>
            <person name="Bruce D."/>
            <person name="Barry K."/>
            <person name="Pitluck S."/>
            <person name="Lowry S."/>
            <person name="Larimer F."/>
            <person name="Land M."/>
            <person name="Hauser L."/>
            <person name="Kyrpides N."/>
            <person name="Ivanova N."/>
            <person name="McMahon K.D."/>
            <person name="Hugenholtz P."/>
        </authorList>
    </citation>
    <scope>NUCLEOTIDE SEQUENCE</scope>
    <source>
        <strain evidence="5">UW-1</strain>
    </source>
</reference>
<accession>C7RJP0</accession>
<evidence type="ECO:0000259" key="4">
    <source>
        <dbReference type="Pfam" id="PF13511"/>
    </source>
</evidence>
<evidence type="ECO:0000256" key="3">
    <source>
        <dbReference type="SAM" id="SignalP"/>
    </source>
</evidence>
<dbReference type="EMBL" id="CP001715">
    <property type="protein sequence ID" value="ACV33604.1"/>
    <property type="molecule type" value="Genomic_DNA"/>
</dbReference>
<dbReference type="InterPro" id="IPR025392">
    <property type="entry name" value="DUF4124"/>
</dbReference>
<protein>
    <recommendedName>
        <fullName evidence="4">DUF4124 domain-containing protein</fullName>
    </recommendedName>
</protein>
<proteinExistence type="predicted"/>
<feature type="region of interest" description="Disordered" evidence="2">
    <location>
        <begin position="58"/>
        <end position="89"/>
    </location>
</feature>
<evidence type="ECO:0000256" key="1">
    <source>
        <dbReference type="SAM" id="Coils"/>
    </source>
</evidence>
<dbReference type="AlphaFoldDB" id="C7RJP0"/>
<evidence type="ECO:0000313" key="5">
    <source>
        <dbReference type="EMBL" id="ACV33604.1"/>
    </source>
</evidence>